<dbReference type="InterPro" id="IPR021848">
    <property type="entry name" value="HODM_asu-like"/>
</dbReference>
<dbReference type="Pfam" id="PF11927">
    <property type="entry name" value="HODM_asu-like"/>
    <property type="match status" value="2"/>
</dbReference>
<reference evidence="1 2" key="1">
    <citation type="submission" date="2015-09" db="EMBL/GenBank/DDBJ databases">
        <authorList>
            <consortium name="Swine Surveillance"/>
        </authorList>
    </citation>
    <scope>NUCLEOTIDE SEQUENCE [LARGE SCALE GENOMIC DNA]</scope>
    <source>
        <strain evidence="1 2">CECT 8399</strain>
    </source>
</reference>
<organism evidence="1 2">
    <name type="scientific">Leisingera aquaemixtae</name>
    <dbReference type="NCBI Taxonomy" id="1396826"/>
    <lineage>
        <taxon>Bacteria</taxon>
        <taxon>Pseudomonadati</taxon>
        <taxon>Pseudomonadota</taxon>
        <taxon>Alphaproteobacteria</taxon>
        <taxon>Rhodobacterales</taxon>
        <taxon>Roseobacteraceae</taxon>
        <taxon>Leisingera</taxon>
    </lineage>
</organism>
<dbReference type="Proteomes" id="UP000051326">
    <property type="component" value="Unassembled WGS sequence"/>
</dbReference>
<dbReference type="EMBL" id="CYSR01000030">
    <property type="protein sequence ID" value="CUI01055.1"/>
    <property type="molecule type" value="Genomic_DNA"/>
</dbReference>
<gene>
    <name evidence="1" type="ORF">PHA8399_03196</name>
</gene>
<name>A0A0P1HC08_9RHOB</name>
<dbReference type="AlphaFoldDB" id="A0A0P1HC08"/>
<evidence type="ECO:0000313" key="2">
    <source>
        <dbReference type="Proteomes" id="UP000051326"/>
    </source>
</evidence>
<accession>A0A0P1HC08</accession>
<protein>
    <recommendedName>
        <fullName evidence="3">DUF3445 domain-containing protein</fullName>
    </recommendedName>
</protein>
<evidence type="ECO:0000313" key="1">
    <source>
        <dbReference type="EMBL" id="CUI01055.1"/>
    </source>
</evidence>
<sequence length="257" mass="28640">MTAILQKTIPYNPLEEKKLPGIQPLAPEAWLMADDAYAGQMAERERLLASRRDEVLQLDARAMAAAQELLHMALDTLDPGAGETARRPDGVRVPVDWEDPLGTLGRFAQQDFCILQKPDSAPEHVLTGAVLCFPASWTLAEKFLQPLTGIHVPVDSYDAGIAARVQRLFDGVQAGRPLWRFNALWYHDPALFQPRSQLAPRDRPHGSRAGYLRSEKQVIMRLPQTRAVVFAIHTRVLGRADVMRQWRAPQADGGGQL</sequence>
<dbReference type="RefSeq" id="WP_058287074.1">
    <property type="nucleotide sequence ID" value="NZ_CYSR01000030.1"/>
</dbReference>
<proteinExistence type="predicted"/>
<evidence type="ECO:0008006" key="3">
    <source>
        <dbReference type="Google" id="ProtNLM"/>
    </source>
</evidence>